<dbReference type="Gene3D" id="2.160.20.10">
    <property type="entry name" value="Single-stranded right-handed beta-helix, Pectin lyase-like"/>
    <property type="match status" value="1"/>
</dbReference>
<gene>
    <name evidence="1" type="ORF">CEV32_0520</name>
</gene>
<reference evidence="1 2" key="1">
    <citation type="submission" date="2017-07" db="EMBL/GenBank/DDBJ databases">
        <title>Phylogenetic study on the rhizospheric bacterium Ochrobactrum sp. A44.</title>
        <authorList>
            <person name="Krzyzanowska D.M."/>
            <person name="Ossowicki A."/>
            <person name="Rajewska M."/>
            <person name="Maciag T."/>
            <person name="Kaczynski Z."/>
            <person name="Czerwicka M."/>
            <person name="Jafra S."/>
        </authorList>
    </citation>
    <scope>NUCLEOTIDE SEQUENCE [LARGE SCALE GENOMIC DNA]</scope>
    <source>
        <strain evidence="1 2">PR17</strain>
    </source>
</reference>
<comment type="caution">
    <text evidence="1">The sequence shown here is derived from an EMBL/GenBank/DDBJ whole genome shotgun (WGS) entry which is preliminary data.</text>
</comment>
<dbReference type="SUPFAM" id="SSF51126">
    <property type="entry name" value="Pectin lyase-like"/>
    <property type="match status" value="1"/>
</dbReference>
<organism evidence="1 2">
    <name type="scientific">Brucella rhizosphaerae</name>
    <dbReference type="NCBI Taxonomy" id="571254"/>
    <lineage>
        <taxon>Bacteria</taxon>
        <taxon>Pseudomonadati</taxon>
        <taxon>Pseudomonadota</taxon>
        <taxon>Alphaproteobacteria</taxon>
        <taxon>Hyphomicrobiales</taxon>
        <taxon>Brucellaceae</taxon>
        <taxon>Brucella/Ochrobactrum group</taxon>
        <taxon>Brucella</taxon>
    </lineage>
</organism>
<dbReference type="InterPro" id="IPR012334">
    <property type="entry name" value="Pectin_lyas_fold"/>
</dbReference>
<evidence type="ECO:0000313" key="2">
    <source>
        <dbReference type="Proteomes" id="UP000216345"/>
    </source>
</evidence>
<keyword evidence="2" id="KW-1185">Reference proteome</keyword>
<dbReference type="AlphaFoldDB" id="A0A256FI23"/>
<dbReference type="InterPro" id="IPR011050">
    <property type="entry name" value="Pectin_lyase_fold/virulence"/>
</dbReference>
<accession>A0A256FI23</accession>
<dbReference type="Proteomes" id="UP000216345">
    <property type="component" value="Unassembled WGS sequence"/>
</dbReference>
<protein>
    <submittedName>
        <fullName evidence="1">Uncharacterized protein</fullName>
    </submittedName>
</protein>
<proteinExistence type="predicted"/>
<dbReference type="EMBL" id="NNRK01000026">
    <property type="protein sequence ID" value="OYR14515.1"/>
    <property type="molecule type" value="Genomic_DNA"/>
</dbReference>
<name>A0A256FI23_9HYPH</name>
<sequence length="657" mass="70088">MTVRTIDDIFRDFTIDGVPSSGPFNPYKPDIRDTLKALLEGVSTFPDNRVIRLNNANSGTPNNIVVTASVAIPAAAYQVLYILNVTQENTGAVTVSGAINKTLVTNTSRPIEPGYLQPGMALLCIDTGTDLRLLSYGDAEAILAAAEDAAERAEAAAAGLNLPVIQPGDAGKSLIVNDDENGYELGAATAGYYDSKLAVEGSNIPDGTNFIHTAGYYSAGDGGPALYVRAASEPAHEGKVQSVDGAWWALATEYVTPNMFGARCNGVDDDAPAINAAWAYATALGLVGAPLQLVSKKVYYAGTSIQLGPISEKQRILEGNGAEIKCLSNFVGYLFDSDNSDGVWAWRVELRNFTADGIYASSSPNFMRLRHVNGLCLDHVYIQSFNLGIAVNSSYAVALRNVTFRYMKQHVLWISSSSMQLKLIDVRAYSTQDGADTPANPAIILTASNANIIMIGCDFEGGKGPFLYSNQTIRQLSITDSYIEGFVGNPLDFQADVTAFTFEGNWLGYNTGTQNWTNIKSGRISGNVFAQQQFSIGGGNRDVFEGNNAFIDGSNIFSFRVWGASLASGATPLDLPGYKRTPEGVTYLSGRISRTASGNLFTLPDGYRPKVDTSIPTYVEGGFAQAVIDVSSTTGVVSVRYSSGGGNLRLDGMSFLS</sequence>
<evidence type="ECO:0000313" key="1">
    <source>
        <dbReference type="EMBL" id="OYR14515.1"/>
    </source>
</evidence>